<protein>
    <recommendedName>
        <fullName evidence="3">DUF3347 domain-containing protein</fullName>
    </recommendedName>
</protein>
<feature type="domain" description="DUF3347" evidence="3">
    <location>
        <begin position="151"/>
        <end position="240"/>
    </location>
</feature>
<evidence type="ECO:0000256" key="2">
    <source>
        <dbReference type="SAM" id="SignalP"/>
    </source>
</evidence>
<proteinExistence type="predicted"/>
<dbReference type="Pfam" id="PF11827">
    <property type="entry name" value="DUF3347"/>
    <property type="match status" value="1"/>
</dbReference>
<name>A0ABQ3HWU2_9SPHI</name>
<reference evidence="5" key="1">
    <citation type="journal article" date="2019" name="Int. J. Syst. Evol. Microbiol.">
        <title>The Global Catalogue of Microorganisms (GCM) 10K type strain sequencing project: providing services to taxonomists for standard genome sequencing and annotation.</title>
        <authorList>
            <consortium name="The Broad Institute Genomics Platform"/>
            <consortium name="The Broad Institute Genome Sequencing Center for Infectious Disease"/>
            <person name="Wu L."/>
            <person name="Ma J."/>
        </authorList>
    </citation>
    <scope>NUCLEOTIDE SEQUENCE [LARGE SCALE GENOMIC DNA]</scope>
    <source>
        <strain evidence="5">CGMCC 1.12966</strain>
    </source>
</reference>
<comment type="caution">
    <text evidence="4">The sequence shown here is derived from an EMBL/GenBank/DDBJ whole genome shotgun (WGS) entry which is preliminary data.</text>
</comment>
<dbReference type="Gene3D" id="3.30.70.100">
    <property type="match status" value="1"/>
</dbReference>
<dbReference type="SUPFAM" id="SSF55008">
    <property type="entry name" value="HMA, heavy metal-associated domain"/>
    <property type="match status" value="1"/>
</dbReference>
<feature type="chain" id="PRO_5045197498" description="DUF3347 domain-containing protein" evidence="2">
    <location>
        <begin position="22"/>
        <end position="284"/>
    </location>
</feature>
<accession>A0ABQ3HWU2</accession>
<evidence type="ECO:0000256" key="1">
    <source>
        <dbReference type="SAM" id="MobiDB-lite"/>
    </source>
</evidence>
<dbReference type="InterPro" id="IPR021782">
    <property type="entry name" value="DUF3347"/>
</dbReference>
<feature type="signal peptide" evidence="2">
    <location>
        <begin position="1"/>
        <end position="21"/>
    </location>
</feature>
<evidence type="ECO:0000313" key="4">
    <source>
        <dbReference type="EMBL" id="GHE33826.1"/>
    </source>
</evidence>
<dbReference type="EMBL" id="BNAF01000005">
    <property type="protein sequence ID" value="GHE33826.1"/>
    <property type="molecule type" value="Genomic_DNA"/>
</dbReference>
<dbReference type="InterPro" id="IPR036163">
    <property type="entry name" value="HMA_dom_sf"/>
</dbReference>
<feature type="region of interest" description="Disordered" evidence="1">
    <location>
        <begin position="114"/>
        <end position="144"/>
    </location>
</feature>
<dbReference type="Proteomes" id="UP000620550">
    <property type="component" value="Unassembled WGS sequence"/>
</dbReference>
<keyword evidence="5" id="KW-1185">Reference proteome</keyword>
<keyword evidence="2" id="KW-0732">Signal</keyword>
<sequence>MKSYTLLGLLALSISVNGAMAQIKNSKLVTVQISGNCGMCKSTIEKAGDVANESLVVWNSKTGEATLTYDSDKTSEEAILKRIALAGYDNERYLAPEETYAALHSCCQYDRTLQAEETGSKPAENQSQADSGEQHTAHEATASSSMSSFLTPYLRLKDALIAGDSKAANEATKKFDQALTALQAANFSKEEKAVWTSEQKKLQQATAGITAGKSIDAQRQAFDKLSRSLYTVLKASGPSEKLYYQHCPMYQDGKGAYWISRDTGIKNPYYGAQMLSCGKTVETL</sequence>
<gene>
    <name evidence="4" type="ORF">GCM10017764_16350</name>
</gene>
<evidence type="ECO:0000313" key="5">
    <source>
        <dbReference type="Proteomes" id="UP000620550"/>
    </source>
</evidence>
<evidence type="ECO:0000259" key="3">
    <source>
        <dbReference type="Pfam" id="PF11827"/>
    </source>
</evidence>
<dbReference type="RefSeq" id="WP_189626159.1">
    <property type="nucleotide sequence ID" value="NZ_BNAF01000005.1"/>
</dbReference>
<organism evidence="4 5">
    <name type="scientific">Sphingobacterium griseoflavum</name>
    <dbReference type="NCBI Taxonomy" id="1474952"/>
    <lineage>
        <taxon>Bacteria</taxon>
        <taxon>Pseudomonadati</taxon>
        <taxon>Bacteroidota</taxon>
        <taxon>Sphingobacteriia</taxon>
        <taxon>Sphingobacteriales</taxon>
        <taxon>Sphingobacteriaceae</taxon>
        <taxon>Sphingobacterium</taxon>
    </lineage>
</organism>